<name>A0ACB9EG24_ARCLA</name>
<reference evidence="2" key="1">
    <citation type="journal article" date="2022" name="Mol. Ecol. Resour.">
        <title>The genomes of chicory, endive, great burdock and yacon provide insights into Asteraceae palaeo-polyploidization history and plant inulin production.</title>
        <authorList>
            <person name="Fan W."/>
            <person name="Wang S."/>
            <person name="Wang H."/>
            <person name="Wang A."/>
            <person name="Jiang F."/>
            <person name="Liu H."/>
            <person name="Zhao H."/>
            <person name="Xu D."/>
            <person name="Zhang Y."/>
        </authorList>
    </citation>
    <scope>NUCLEOTIDE SEQUENCE [LARGE SCALE GENOMIC DNA]</scope>
    <source>
        <strain evidence="2">cv. Niubang</strain>
    </source>
</reference>
<accession>A0ACB9EG24</accession>
<dbReference type="Proteomes" id="UP001055879">
    <property type="component" value="Linkage Group LG02"/>
</dbReference>
<dbReference type="EMBL" id="CM042048">
    <property type="protein sequence ID" value="KAI3757391.1"/>
    <property type="molecule type" value="Genomic_DNA"/>
</dbReference>
<protein>
    <submittedName>
        <fullName evidence="1">Uncharacterized protein</fullName>
    </submittedName>
</protein>
<proteinExistence type="predicted"/>
<reference evidence="1 2" key="2">
    <citation type="journal article" date="2022" name="Mol. Ecol. Resour.">
        <title>The genomes of chicory, endive, great burdock and yacon provide insights into Asteraceae paleo-polyploidization history and plant inulin production.</title>
        <authorList>
            <person name="Fan W."/>
            <person name="Wang S."/>
            <person name="Wang H."/>
            <person name="Wang A."/>
            <person name="Jiang F."/>
            <person name="Liu H."/>
            <person name="Zhao H."/>
            <person name="Xu D."/>
            <person name="Zhang Y."/>
        </authorList>
    </citation>
    <scope>NUCLEOTIDE SEQUENCE [LARGE SCALE GENOMIC DNA]</scope>
    <source>
        <strain evidence="2">cv. Niubang</strain>
    </source>
</reference>
<gene>
    <name evidence="1" type="ORF">L6452_04928</name>
</gene>
<organism evidence="1 2">
    <name type="scientific">Arctium lappa</name>
    <name type="common">Greater burdock</name>
    <name type="synonym">Lappa major</name>
    <dbReference type="NCBI Taxonomy" id="4217"/>
    <lineage>
        <taxon>Eukaryota</taxon>
        <taxon>Viridiplantae</taxon>
        <taxon>Streptophyta</taxon>
        <taxon>Embryophyta</taxon>
        <taxon>Tracheophyta</taxon>
        <taxon>Spermatophyta</taxon>
        <taxon>Magnoliopsida</taxon>
        <taxon>eudicotyledons</taxon>
        <taxon>Gunneridae</taxon>
        <taxon>Pentapetalae</taxon>
        <taxon>asterids</taxon>
        <taxon>campanulids</taxon>
        <taxon>Asterales</taxon>
        <taxon>Asteraceae</taxon>
        <taxon>Carduoideae</taxon>
        <taxon>Cardueae</taxon>
        <taxon>Arctiinae</taxon>
        <taxon>Arctium</taxon>
    </lineage>
</organism>
<evidence type="ECO:0000313" key="2">
    <source>
        <dbReference type="Proteomes" id="UP001055879"/>
    </source>
</evidence>
<comment type="caution">
    <text evidence="1">The sequence shown here is derived from an EMBL/GenBank/DDBJ whole genome shotgun (WGS) entry which is preliminary data.</text>
</comment>
<evidence type="ECO:0000313" key="1">
    <source>
        <dbReference type="EMBL" id="KAI3757391.1"/>
    </source>
</evidence>
<keyword evidence="2" id="KW-1185">Reference proteome</keyword>
<sequence length="501" mass="57149">MNLEGELMIIFFLISWLLLFFLYRMLTNPTSSKTLPLPPGPYPWPIIGNFFHFGKNLHLRLADMARVHGPLMSLHLGQQILIVGSSSIVASEILKTHDQTLSGRAVSRLLQKREPTAHNMNLVFTSECNDGWRTLRNIYKSELFSRKALETKVKMRENKVVEMMKYLGSKEGEEIVIKKVAFATSVNILGNALLSIDLVDFEGNGIGARIMKSLKRLAGLASMPLLADLYPVLSSWDLQGWYKQVMHIIHGELGDIWRDTLQRKRNENNVCSDLKDFTDILIEKGFTDQQINPLMQELFAAGTETTSATTEWLMVELLRNQKLMQKARNEVTKNINSDVVKESDLVHLPFLEACYKETLRLHPAGPLLLPHRAIEPCEMMGYTIPKDSQIMVNVWAINRDPKVWDDPLSFKPERFVGSKLSYKGNDFEFLPFGSGRRMCPGEAMASKIVLLTVASLILNFDWVLPNDVNPNDIDMEEEMDIAMHKKEPLHVIFKYCEQVKN</sequence>